<accession>A0ABD3XI60</accession>
<organism evidence="1 2">
    <name type="scientific">Sinanodonta woodiana</name>
    <name type="common">Chinese pond mussel</name>
    <name type="synonym">Anodonta woodiana</name>
    <dbReference type="NCBI Taxonomy" id="1069815"/>
    <lineage>
        <taxon>Eukaryota</taxon>
        <taxon>Metazoa</taxon>
        <taxon>Spiralia</taxon>
        <taxon>Lophotrochozoa</taxon>
        <taxon>Mollusca</taxon>
        <taxon>Bivalvia</taxon>
        <taxon>Autobranchia</taxon>
        <taxon>Heteroconchia</taxon>
        <taxon>Palaeoheterodonta</taxon>
        <taxon>Unionida</taxon>
        <taxon>Unionoidea</taxon>
        <taxon>Unionidae</taxon>
        <taxon>Unioninae</taxon>
        <taxon>Sinanodonta</taxon>
    </lineage>
</organism>
<dbReference type="AlphaFoldDB" id="A0ABD3XI60"/>
<proteinExistence type="predicted"/>
<keyword evidence="2" id="KW-1185">Reference proteome</keyword>
<sequence>MFWKCEYSRLKGVMAEFIRLEIVLRKGLENTIILAMHVERKFWMSCITLLTERSSHRMDRRTLLQMPKILHLNQHLVS</sequence>
<gene>
    <name evidence="1" type="ORF">ACJMK2_025483</name>
</gene>
<protein>
    <submittedName>
        <fullName evidence="1">Uncharacterized protein</fullName>
    </submittedName>
</protein>
<dbReference type="Proteomes" id="UP001634394">
    <property type="component" value="Unassembled WGS sequence"/>
</dbReference>
<evidence type="ECO:0000313" key="1">
    <source>
        <dbReference type="EMBL" id="KAL3885420.1"/>
    </source>
</evidence>
<reference evidence="1 2" key="1">
    <citation type="submission" date="2024-11" db="EMBL/GenBank/DDBJ databases">
        <title>Chromosome-level genome assembly of the freshwater bivalve Anodonta woodiana.</title>
        <authorList>
            <person name="Chen X."/>
        </authorList>
    </citation>
    <scope>NUCLEOTIDE SEQUENCE [LARGE SCALE GENOMIC DNA]</scope>
    <source>
        <strain evidence="1">MN2024</strain>
        <tissue evidence="1">Gills</tissue>
    </source>
</reference>
<dbReference type="EMBL" id="JBJQND010000002">
    <property type="protein sequence ID" value="KAL3885420.1"/>
    <property type="molecule type" value="Genomic_DNA"/>
</dbReference>
<evidence type="ECO:0000313" key="2">
    <source>
        <dbReference type="Proteomes" id="UP001634394"/>
    </source>
</evidence>
<comment type="caution">
    <text evidence="1">The sequence shown here is derived from an EMBL/GenBank/DDBJ whole genome shotgun (WGS) entry which is preliminary data.</text>
</comment>
<name>A0ABD3XI60_SINWO</name>